<dbReference type="Pfam" id="PF00440">
    <property type="entry name" value="TetR_N"/>
    <property type="match status" value="1"/>
</dbReference>
<accession>A0ABZ2K5X7</accession>
<dbReference type="InterPro" id="IPR009057">
    <property type="entry name" value="Homeodomain-like_sf"/>
</dbReference>
<dbReference type="InterPro" id="IPR001647">
    <property type="entry name" value="HTH_TetR"/>
</dbReference>
<keyword evidence="1 2" id="KW-0238">DNA-binding</keyword>
<evidence type="ECO:0000256" key="1">
    <source>
        <dbReference type="ARBA" id="ARBA00023125"/>
    </source>
</evidence>
<reference evidence="4 5" key="1">
    <citation type="submission" date="2021-12" db="EMBL/GenBank/DDBJ databases">
        <title>Discovery of the Pendulisporaceae a myxobacterial family with distinct sporulation behavior and unique specialized metabolism.</title>
        <authorList>
            <person name="Garcia R."/>
            <person name="Popoff A."/>
            <person name="Bader C.D."/>
            <person name="Loehr J."/>
            <person name="Walesch S."/>
            <person name="Walt C."/>
            <person name="Boldt J."/>
            <person name="Bunk B."/>
            <person name="Haeckl F.J.F.P.J."/>
            <person name="Gunesch A.P."/>
            <person name="Birkelbach J."/>
            <person name="Nuebel U."/>
            <person name="Pietschmann T."/>
            <person name="Bach T."/>
            <person name="Mueller R."/>
        </authorList>
    </citation>
    <scope>NUCLEOTIDE SEQUENCE [LARGE SCALE GENOMIC DNA]</scope>
    <source>
        <strain evidence="4 5">MSr12523</strain>
    </source>
</reference>
<dbReference type="InterPro" id="IPR041583">
    <property type="entry name" value="TetR_C_31"/>
</dbReference>
<sequence length="187" mass="21013">MTMVDGRKVRGDRRREALIHATLRLVERDGVAGITHRRVANEAGVPTASTTYHFESLDDLLVATLTWCADEFAVTVGDRIARARGDERKEIRELAEMIADALGPRRGRLMAEYELYLLAARRPALRPAARRWANILTRLLHHGDEMTFRAFLAGLEGLLMQGLIRDTPLSVEELEPLVASLMRSTRA</sequence>
<proteinExistence type="predicted"/>
<dbReference type="Proteomes" id="UP001379533">
    <property type="component" value="Chromosome"/>
</dbReference>
<dbReference type="EMBL" id="CP089982">
    <property type="protein sequence ID" value="WXA94097.1"/>
    <property type="molecule type" value="Genomic_DNA"/>
</dbReference>
<evidence type="ECO:0000313" key="4">
    <source>
        <dbReference type="EMBL" id="WXA94097.1"/>
    </source>
</evidence>
<dbReference type="Gene3D" id="1.10.357.10">
    <property type="entry name" value="Tetracycline Repressor, domain 2"/>
    <property type="match status" value="1"/>
</dbReference>
<dbReference type="InterPro" id="IPR050109">
    <property type="entry name" value="HTH-type_TetR-like_transc_reg"/>
</dbReference>
<dbReference type="SUPFAM" id="SSF46689">
    <property type="entry name" value="Homeodomain-like"/>
    <property type="match status" value="1"/>
</dbReference>
<feature type="DNA-binding region" description="H-T-H motif" evidence="2">
    <location>
        <begin position="35"/>
        <end position="54"/>
    </location>
</feature>
<organism evidence="4 5">
    <name type="scientific">Pendulispora brunnea</name>
    <dbReference type="NCBI Taxonomy" id="2905690"/>
    <lineage>
        <taxon>Bacteria</taxon>
        <taxon>Pseudomonadati</taxon>
        <taxon>Myxococcota</taxon>
        <taxon>Myxococcia</taxon>
        <taxon>Myxococcales</taxon>
        <taxon>Sorangiineae</taxon>
        <taxon>Pendulisporaceae</taxon>
        <taxon>Pendulispora</taxon>
    </lineage>
</organism>
<dbReference type="PROSITE" id="PS50977">
    <property type="entry name" value="HTH_TETR_2"/>
    <property type="match status" value="1"/>
</dbReference>
<gene>
    <name evidence="4" type="ORF">LZC95_47600</name>
</gene>
<dbReference type="RefSeq" id="WP_394844700.1">
    <property type="nucleotide sequence ID" value="NZ_CP089982.1"/>
</dbReference>
<name>A0ABZ2K5X7_9BACT</name>
<feature type="domain" description="HTH tetR-type" evidence="3">
    <location>
        <begin position="12"/>
        <end position="72"/>
    </location>
</feature>
<evidence type="ECO:0000259" key="3">
    <source>
        <dbReference type="PROSITE" id="PS50977"/>
    </source>
</evidence>
<protein>
    <submittedName>
        <fullName evidence="4">TetR family transcriptional regulator</fullName>
    </submittedName>
</protein>
<keyword evidence="5" id="KW-1185">Reference proteome</keyword>
<dbReference type="PANTHER" id="PTHR30055:SF231">
    <property type="entry name" value="TRANSCRIPTIONAL REGULATORY PROTEIN (PROBABLY DEOR-FAMILY)-RELATED"/>
    <property type="match status" value="1"/>
</dbReference>
<evidence type="ECO:0000256" key="2">
    <source>
        <dbReference type="PROSITE-ProRule" id="PRU00335"/>
    </source>
</evidence>
<dbReference type="PANTHER" id="PTHR30055">
    <property type="entry name" value="HTH-TYPE TRANSCRIPTIONAL REGULATOR RUTR"/>
    <property type="match status" value="1"/>
</dbReference>
<dbReference type="Pfam" id="PF17940">
    <property type="entry name" value="TetR_C_31"/>
    <property type="match status" value="1"/>
</dbReference>
<evidence type="ECO:0000313" key="5">
    <source>
        <dbReference type="Proteomes" id="UP001379533"/>
    </source>
</evidence>